<dbReference type="CDD" id="cd01483">
    <property type="entry name" value="E1_enzyme_family"/>
    <property type="match status" value="1"/>
</dbReference>
<dbReference type="InterPro" id="IPR035985">
    <property type="entry name" value="Ubiquitin-activating_enz"/>
</dbReference>
<dbReference type="GO" id="GO:0008641">
    <property type="term" value="F:ubiquitin-like modifier activating enzyme activity"/>
    <property type="evidence" value="ECO:0007669"/>
    <property type="project" value="InterPro"/>
</dbReference>
<dbReference type="PANTHER" id="PTHR43267">
    <property type="entry name" value="TRNA THREONYLCARBAMOYLADENOSINE DEHYDRATASE"/>
    <property type="match status" value="1"/>
</dbReference>
<dbReference type="GO" id="GO:0061504">
    <property type="term" value="P:cyclic threonylcarbamoyladenosine biosynthetic process"/>
    <property type="evidence" value="ECO:0007669"/>
    <property type="project" value="TreeGrafter"/>
</dbReference>
<dbReference type="EMBL" id="CP042914">
    <property type="protein sequence ID" value="QEG42518.1"/>
    <property type="molecule type" value="Genomic_DNA"/>
</dbReference>
<name>A0A5B9QU04_9BACT</name>
<protein>
    <submittedName>
        <fullName evidence="2">tRNA threonylcarbamoyladenosine dehydratase</fullName>
        <ecNumber evidence="2">6.1.-.-</ecNumber>
    </submittedName>
</protein>
<feature type="domain" description="THIF-type NAD/FAD binding fold" evidence="1">
    <location>
        <begin position="42"/>
        <end position="287"/>
    </location>
</feature>
<dbReference type="Pfam" id="PF00899">
    <property type="entry name" value="ThiF"/>
    <property type="match status" value="1"/>
</dbReference>
<dbReference type="SUPFAM" id="SSF69572">
    <property type="entry name" value="Activating enzymes of the ubiquitin-like proteins"/>
    <property type="match status" value="1"/>
</dbReference>
<sequence length="322" mass="35615">MIEPQYDTVRGNYPEPAIVTPSTSPSATEGNLAGWDYAEAFSRNLGLISPGEQQRLRNCRVAIPGMGGVGGNHLMTLTRMGVGKFRIADADTFGVGNFNRQFGSTVKTIDQPKAATLAAAALEVNPELDIDVSTEFIDEHNINGFLDGVDMVVDAVDFFAFDARRLLFREARRRGIWAVTAGPIGFSTAWLSFDPNGMSFDDYFDIRDDMDSLDRFIAFALGLAPEATHVPYFDFSYVDRDSGRGPSVAAACRLAAGVVGIEAVKILLDRGHMKAVPHYHQFDAYRYLLKHGKLRFGNRGPLQRFKRKYMRKKLIELGFAAT</sequence>
<evidence type="ECO:0000259" key="1">
    <source>
        <dbReference type="Pfam" id="PF00899"/>
    </source>
</evidence>
<dbReference type="Gene3D" id="3.40.50.720">
    <property type="entry name" value="NAD(P)-binding Rossmann-like Domain"/>
    <property type="match status" value="1"/>
</dbReference>
<gene>
    <name evidence="2" type="primary">tcdA</name>
    <name evidence="2" type="ORF">UC8_45570</name>
</gene>
<evidence type="ECO:0000313" key="2">
    <source>
        <dbReference type="EMBL" id="QEG42518.1"/>
    </source>
</evidence>
<dbReference type="InterPro" id="IPR000594">
    <property type="entry name" value="ThiF_NAD_FAD-bd"/>
</dbReference>
<dbReference type="AlphaFoldDB" id="A0A5B9QU04"/>
<dbReference type="Proteomes" id="UP000325286">
    <property type="component" value="Chromosome"/>
</dbReference>
<dbReference type="EC" id="6.1.-.-" evidence="2"/>
<dbReference type="PANTHER" id="PTHR43267:SF1">
    <property type="entry name" value="TRNA THREONYLCARBAMOYLADENOSINE DEHYDRATASE"/>
    <property type="match status" value="1"/>
</dbReference>
<dbReference type="GO" id="GO:0061503">
    <property type="term" value="F:tRNA threonylcarbamoyladenosine dehydratase"/>
    <property type="evidence" value="ECO:0007669"/>
    <property type="project" value="TreeGrafter"/>
</dbReference>
<dbReference type="InterPro" id="IPR045886">
    <property type="entry name" value="ThiF/MoeB/HesA"/>
</dbReference>
<dbReference type="NCBIfam" id="NF006077">
    <property type="entry name" value="PRK08223.1"/>
    <property type="match status" value="1"/>
</dbReference>
<keyword evidence="3" id="KW-1185">Reference proteome</keyword>
<accession>A0A5B9QU04</accession>
<dbReference type="KEGG" id="rul:UC8_45570"/>
<dbReference type="RefSeq" id="WP_202908901.1">
    <property type="nucleotide sequence ID" value="NZ_CP042914.1"/>
</dbReference>
<proteinExistence type="predicted"/>
<evidence type="ECO:0000313" key="3">
    <source>
        <dbReference type="Proteomes" id="UP000325286"/>
    </source>
</evidence>
<reference evidence="2 3" key="1">
    <citation type="submission" date="2019-08" db="EMBL/GenBank/DDBJ databases">
        <title>Deep-cultivation of Planctomycetes and their phenomic and genomic characterization uncovers novel biology.</title>
        <authorList>
            <person name="Wiegand S."/>
            <person name="Jogler M."/>
            <person name="Boedeker C."/>
            <person name="Pinto D."/>
            <person name="Vollmers J."/>
            <person name="Rivas-Marin E."/>
            <person name="Kohn T."/>
            <person name="Peeters S.H."/>
            <person name="Heuer A."/>
            <person name="Rast P."/>
            <person name="Oberbeckmann S."/>
            <person name="Bunk B."/>
            <person name="Jeske O."/>
            <person name="Meyerdierks A."/>
            <person name="Storesund J.E."/>
            <person name="Kallscheuer N."/>
            <person name="Luecker S."/>
            <person name="Lage O.M."/>
            <person name="Pohl T."/>
            <person name="Merkel B.J."/>
            <person name="Hornburger P."/>
            <person name="Mueller R.-W."/>
            <person name="Bruemmer F."/>
            <person name="Labrenz M."/>
            <person name="Spormann A.M."/>
            <person name="Op den Camp H."/>
            <person name="Overmann J."/>
            <person name="Amann R."/>
            <person name="Jetten M.S.M."/>
            <person name="Mascher T."/>
            <person name="Medema M.H."/>
            <person name="Devos D.P."/>
            <person name="Kaster A.-K."/>
            <person name="Ovreas L."/>
            <person name="Rohde M."/>
            <person name="Galperin M.Y."/>
            <person name="Jogler C."/>
        </authorList>
    </citation>
    <scope>NUCLEOTIDE SEQUENCE [LARGE SCALE GENOMIC DNA]</scope>
    <source>
        <strain evidence="2 3">UC8</strain>
    </source>
</reference>
<organism evidence="2 3">
    <name type="scientific">Roseimaritima ulvae</name>
    <dbReference type="NCBI Taxonomy" id="980254"/>
    <lineage>
        <taxon>Bacteria</taxon>
        <taxon>Pseudomonadati</taxon>
        <taxon>Planctomycetota</taxon>
        <taxon>Planctomycetia</taxon>
        <taxon>Pirellulales</taxon>
        <taxon>Pirellulaceae</taxon>
        <taxon>Roseimaritima</taxon>
    </lineage>
</organism>
<keyword evidence="2" id="KW-0436">Ligase</keyword>